<dbReference type="Proteomes" id="UP000244956">
    <property type="component" value="Unassembled WGS sequence"/>
</dbReference>
<dbReference type="RefSeq" id="WP_109262990.1">
    <property type="nucleotide sequence ID" value="NZ_QEWP01000002.1"/>
</dbReference>
<evidence type="ECO:0000313" key="1">
    <source>
        <dbReference type="EMBL" id="PWE00618.1"/>
    </source>
</evidence>
<organism evidence="1 2">
    <name type="scientific">Marinilabilia rubra</name>
    <dbReference type="NCBI Taxonomy" id="2162893"/>
    <lineage>
        <taxon>Bacteria</taxon>
        <taxon>Pseudomonadati</taxon>
        <taxon>Bacteroidota</taxon>
        <taxon>Bacteroidia</taxon>
        <taxon>Marinilabiliales</taxon>
        <taxon>Marinilabiliaceae</taxon>
        <taxon>Marinilabilia</taxon>
    </lineage>
</organism>
<accession>A0A2U2BC26</accession>
<proteinExistence type="predicted"/>
<dbReference type="EMBL" id="QEWP01000002">
    <property type="protein sequence ID" value="PWE00618.1"/>
    <property type="molecule type" value="Genomic_DNA"/>
</dbReference>
<protein>
    <submittedName>
        <fullName evidence="1">Uncharacterized protein</fullName>
    </submittedName>
</protein>
<dbReference type="AlphaFoldDB" id="A0A2U2BC26"/>
<comment type="caution">
    <text evidence="1">The sequence shown here is derived from an EMBL/GenBank/DDBJ whole genome shotgun (WGS) entry which is preliminary data.</text>
</comment>
<sequence>MKNHSMFFYIMSLFVILVGYSCDEEDKNELIVNSSTEDLAFTSVLQPVYSLDIGKAEEDALFLEWNELSFGLESAIVKHKVLGSVNEDFSTIDYESGGLNDPELTLQVKDLYNLAGIMGLDNDPKTTDANGNPNNTGTVYFRVETYVGNYTAVNVVKAKSSVVSLNLEIVEVAACPEMLLSEWGFVGPFNDWDITTPVIYSMLTTGNENVFKGALSIDDGGFKITVLDGSWSKTYAYGGTEGSLMENVAFEPVIPSSAGHYVVTADLSSLTYSMEEAELIGLVGPSTVNQWDGPDYKLIPDGCQAGVHIGRNIPLTSGTVYFRVNDDWTVSYSLGDKEGTIIPNPGIGSTGIPVAEDGNYDVIVDLNTMSYELIKL</sequence>
<dbReference type="PROSITE" id="PS51257">
    <property type="entry name" value="PROKAR_LIPOPROTEIN"/>
    <property type="match status" value="1"/>
</dbReference>
<dbReference type="OrthoDB" id="975117at2"/>
<reference evidence="1 2" key="1">
    <citation type="submission" date="2018-05" db="EMBL/GenBank/DDBJ databases">
        <title>Marinilabilia rubrum sp. nov., isolated from saltern sediment.</title>
        <authorList>
            <person name="Zhang R."/>
        </authorList>
    </citation>
    <scope>NUCLEOTIDE SEQUENCE [LARGE SCALE GENOMIC DNA]</scope>
    <source>
        <strain evidence="1 2">WTE16</strain>
    </source>
</reference>
<name>A0A2U2BC26_9BACT</name>
<evidence type="ECO:0000313" key="2">
    <source>
        <dbReference type="Proteomes" id="UP000244956"/>
    </source>
</evidence>
<gene>
    <name evidence="1" type="ORF">DDZ16_03190</name>
</gene>
<keyword evidence="2" id="KW-1185">Reference proteome</keyword>